<dbReference type="GO" id="GO:0010090">
    <property type="term" value="P:trichome morphogenesis"/>
    <property type="evidence" value="ECO:0007669"/>
    <property type="project" value="InterPro"/>
</dbReference>
<protein>
    <recommendedName>
        <fullName evidence="5">Protein CPR-5</fullName>
    </recommendedName>
</protein>
<dbReference type="EMBL" id="JABCRI010000005">
    <property type="protein sequence ID" value="KAF8405944.1"/>
    <property type="molecule type" value="Genomic_DNA"/>
</dbReference>
<keyword evidence="2" id="KW-0812">Transmembrane</keyword>
<feature type="transmembrane region" description="Helical" evidence="2">
    <location>
        <begin position="684"/>
        <end position="704"/>
    </location>
</feature>
<keyword evidence="2" id="KW-0472">Membrane</keyword>
<dbReference type="Proteomes" id="UP000655225">
    <property type="component" value="Unassembled WGS sequence"/>
</dbReference>
<sequence length="729" mass="80480">MDAISSSSQAFDFTNGGFTKEGYDDGDAEIPAVDSFANHSNPTTELLPSHQLASRSICNGGRITKKKKRAVGDVSGSSCSSHSTSSKQKGLLLSRKRRIPKVVVGGSGRCERDLEALGLPLGMSIAAVVAQNLRMGHKKKHPASRSSPSSAATPAVPSNAADYLGSDEGNWSVNLDPDEESRHKPIVSLIEDPNAKQRHLRNAIEFAHFYANLLYEVSNDGKGCLAKVEELVTVMQKEEEELVPVMQKEKDCAVKNISEAARQWKLKRVVLDRKNAEDRISVDHLSMICTSAVRESLANVFGDRFDCFTRSFEKSFRSTLRTLRLLNEASMSMGDLLSNSSIENHSSEVASPTSLNKKECPSSNSGINDCHSEAILPSGNQEPFRTVEETPENMKMDPMNLELTLHGQINQQMACVFPRRLGSGINPSMMLSTFEKSVMEQARSNDLKTFEIGLVMKRLQLKESQLALNSDSNLLERVKISMGISKASFRNEKFKNQLEDTRHAELLTKCVDCLVAGLLIMSASLVYGAYIYSYQRITEATASCSSSRKETKSWWIPNTVSSFNSGLHTLRCQALVVTRMLFGVLMILAIACLLLQRSGASKQTMPVTFILLLLGIVCGLMGKLCVETLGGNGSHWLFYWEVLCLLHFIANICTSTLFLILHGHVSASQGAEGNAMFPYWIRRFLFYGIMLLFLPLSCGLFPFASPSDWREHFSLLLADTLLSIRGIEA</sequence>
<gene>
    <name evidence="3" type="ORF">HHK36_008022</name>
</gene>
<comment type="caution">
    <text evidence="3">The sequence shown here is derived from an EMBL/GenBank/DDBJ whole genome shotgun (WGS) entry which is preliminary data.</text>
</comment>
<feature type="region of interest" description="Disordered" evidence="1">
    <location>
        <begin position="347"/>
        <end position="366"/>
    </location>
</feature>
<dbReference type="AlphaFoldDB" id="A0A834ZET4"/>
<name>A0A834ZET4_TETSI</name>
<reference evidence="3 4" key="1">
    <citation type="submission" date="2020-04" db="EMBL/GenBank/DDBJ databases">
        <title>Plant Genome Project.</title>
        <authorList>
            <person name="Zhang R.-G."/>
        </authorList>
    </citation>
    <scope>NUCLEOTIDE SEQUENCE [LARGE SCALE GENOMIC DNA]</scope>
    <source>
        <strain evidence="3">YNK0</strain>
        <tissue evidence="3">Leaf</tissue>
    </source>
</reference>
<evidence type="ECO:0008006" key="5">
    <source>
        <dbReference type="Google" id="ProtNLM"/>
    </source>
</evidence>
<dbReference type="OrthoDB" id="2017423at2759"/>
<proteinExistence type="predicted"/>
<feature type="transmembrane region" description="Helical" evidence="2">
    <location>
        <begin position="574"/>
        <end position="595"/>
    </location>
</feature>
<feature type="compositionally biased region" description="Low complexity" evidence="1">
    <location>
        <begin position="144"/>
        <end position="161"/>
    </location>
</feature>
<keyword evidence="2" id="KW-1133">Transmembrane helix</keyword>
<feature type="transmembrane region" description="Helical" evidence="2">
    <location>
        <begin position="638"/>
        <end position="663"/>
    </location>
</feature>
<evidence type="ECO:0000256" key="1">
    <source>
        <dbReference type="SAM" id="MobiDB-lite"/>
    </source>
</evidence>
<feature type="transmembrane region" description="Helical" evidence="2">
    <location>
        <begin position="607"/>
        <end position="626"/>
    </location>
</feature>
<dbReference type="PANTHER" id="PTHR35322">
    <property type="entry name" value="PROTEIN CPR-5"/>
    <property type="match status" value="1"/>
</dbReference>
<dbReference type="PANTHER" id="PTHR35322:SF2">
    <property type="entry name" value="PROTEIN CPR-5"/>
    <property type="match status" value="1"/>
</dbReference>
<feature type="region of interest" description="Disordered" evidence="1">
    <location>
        <begin position="72"/>
        <end position="91"/>
    </location>
</feature>
<feature type="compositionally biased region" description="Low complexity" evidence="1">
    <location>
        <begin position="75"/>
        <end position="86"/>
    </location>
</feature>
<evidence type="ECO:0000256" key="2">
    <source>
        <dbReference type="SAM" id="Phobius"/>
    </source>
</evidence>
<keyword evidence="4" id="KW-1185">Reference proteome</keyword>
<dbReference type="GO" id="GO:0006952">
    <property type="term" value="P:defense response"/>
    <property type="evidence" value="ECO:0007669"/>
    <property type="project" value="InterPro"/>
</dbReference>
<accession>A0A834ZET4</accession>
<organism evidence="3 4">
    <name type="scientific">Tetracentron sinense</name>
    <name type="common">Spur-leaf</name>
    <dbReference type="NCBI Taxonomy" id="13715"/>
    <lineage>
        <taxon>Eukaryota</taxon>
        <taxon>Viridiplantae</taxon>
        <taxon>Streptophyta</taxon>
        <taxon>Embryophyta</taxon>
        <taxon>Tracheophyta</taxon>
        <taxon>Spermatophyta</taxon>
        <taxon>Magnoliopsida</taxon>
        <taxon>Trochodendrales</taxon>
        <taxon>Trochodendraceae</taxon>
        <taxon>Tetracentron</taxon>
    </lineage>
</organism>
<feature type="region of interest" description="Disordered" evidence="1">
    <location>
        <begin position="136"/>
        <end position="179"/>
    </location>
</feature>
<evidence type="ECO:0000313" key="4">
    <source>
        <dbReference type="Proteomes" id="UP000655225"/>
    </source>
</evidence>
<evidence type="ECO:0000313" key="3">
    <source>
        <dbReference type="EMBL" id="KAF8405944.1"/>
    </source>
</evidence>
<dbReference type="GO" id="GO:0010150">
    <property type="term" value="P:leaf senescence"/>
    <property type="evidence" value="ECO:0007669"/>
    <property type="project" value="InterPro"/>
</dbReference>
<dbReference type="InterPro" id="IPR044708">
    <property type="entry name" value="CPR5"/>
</dbReference>